<dbReference type="Gene3D" id="3.30.40.100">
    <property type="match status" value="1"/>
</dbReference>
<evidence type="ECO:0000256" key="2">
    <source>
        <dbReference type="ARBA" id="ARBA00022723"/>
    </source>
</evidence>
<evidence type="ECO:0000259" key="9">
    <source>
        <dbReference type="PROSITE" id="PS51050"/>
    </source>
</evidence>
<keyword evidence="5 7" id="KW-0175">Coiled coil</keyword>
<dbReference type="AlphaFoldDB" id="A0ABD6E607"/>
<dbReference type="PANTHER" id="PTHR23337">
    <property type="entry name" value="ZINC FINGER CW-TYPE COILED-COIL DOMAIN PROTEIN 1"/>
    <property type="match status" value="1"/>
</dbReference>
<gene>
    <name evidence="10" type="ORF">AB6A40_001685</name>
</gene>
<evidence type="ECO:0000313" key="11">
    <source>
        <dbReference type="Proteomes" id="UP001608902"/>
    </source>
</evidence>
<dbReference type="GO" id="GO:0005634">
    <property type="term" value="C:nucleus"/>
    <property type="evidence" value="ECO:0007669"/>
    <property type="project" value="UniProtKB-SubCell"/>
</dbReference>
<dbReference type="GO" id="GO:0008270">
    <property type="term" value="F:zinc ion binding"/>
    <property type="evidence" value="ECO:0007669"/>
    <property type="project" value="UniProtKB-KW"/>
</dbReference>
<evidence type="ECO:0000256" key="1">
    <source>
        <dbReference type="ARBA" id="ARBA00004123"/>
    </source>
</evidence>
<dbReference type="Pfam" id="PF07496">
    <property type="entry name" value="zf-CW"/>
    <property type="match status" value="1"/>
</dbReference>
<dbReference type="Pfam" id="PF13589">
    <property type="entry name" value="HATPase_c_3"/>
    <property type="match status" value="1"/>
</dbReference>
<dbReference type="EMBL" id="JBGFUD010000655">
    <property type="protein sequence ID" value="MFH4974976.1"/>
    <property type="molecule type" value="Genomic_DNA"/>
</dbReference>
<dbReference type="PROSITE" id="PS51050">
    <property type="entry name" value="ZF_CW"/>
    <property type="match status" value="1"/>
</dbReference>
<protein>
    <recommendedName>
        <fullName evidence="9">CW-type domain-containing protein</fullName>
    </recommendedName>
</protein>
<dbReference type="InterPro" id="IPR011124">
    <property type="entry name" value="Znf_CW"/>
</dbReference>
<keyword evidence="2" id="KW-0479">Metal-binding</keyword>
<keyword evidence="6" id="KW-0539">Nucleus</keyword>
<feature type="domain" description="CW-type" evidence="9">
    <location>
        <begin position="483"/>
        <end position="546"/>
    </location>
</feature>
<evidence type="ECO:0000256" key="5">
    <source>
        <dbReference type="ARBA" id="ARBA00023054"/>
    </source>
</evidence>
<evidence type="ECO:0000256" key="7">
    <source>
        <dbReference type="SAM" id="Coils"/>
    </source>
</evidence>
<dbReference type="Proteomes" id="UP001608902">
    <property type="component" value="Unassembled WGS sequence"/>
</dbReference>
<accession>A0ABD6E607</accession>
<evidence type="ECO:0000313" key="10">
    <source>
        <dbReference type="EMBL" id="MFH4974976.1"/>
    </source>
</evidence>
<evidence type="ECO:0000256" key="3">
    <source>
        <dbReference type="ARBA" id="ARBA00022771"/>
    </source>
</evidence>
<dbReference type="InterPro" id="IPR041006">
    <property type="entry name" value="Morc_S5"/>
</dbReference>
<evidence type="ECO:0000256" key="6">
    <source>
        <dbReference type="ARBA" id="ARBA00023242"/>
    </source>
</evidence>
<reference evidence="10 11" key="1">
    <citation type="submission" date="2024-08" db="EMBL/GenBank/DDBJ databases">
        <title>Gnathostoma spinigerum genome.</title>
        <authorList>
            <person name="Gonzalez-Bertolin B."/>
            <person name="Monzon S."/>
            <person name="Zaballos A."/>
            <person name="Jimenez P."/>
            <person name="Dekumyoy P."/>
            <person name="Varona S."/>
            <person name="Cuesta I."/>
            <person name="Sumanam S."/>
            <person name="Adisakwattana P."/>
            <person name="Gasser R.B."/>
            <person name="Hernandez-Gonzalez A."/>
            <person name="Young N.D."/>
            <person name="Perteguer M.J."/>
        </authorList>
    </citation>
    <scope>NUCLEOTIDE SEQUENCE [LARGE SCALE GENOMIC DNA]</scope>
    <source>
        <strain evidence="10">AL3</strain>
        <tissue evidence="10">Liver</tissue>
    </source>
</reference>
<keyword evidence="4" id="KW-0862">Zinc</keyword>
<keyword evidence="11" id="KW-1185">Reference proteome</keyword>
<comment type="caution">
    <text evidence="10">The sequence shown here is derived from an EMBL/GenBank/DDBJ whole genome shotgun (WGS) entry which is preliminary data.</text>
</comment>
<dbReference type="Gene3D" id="3.30.565.10">
    <property type="entry name" value="Histidine kinase-like ATPase, C-terminal domain"/>
    <property type="match status" value="1"/>
</dbReference>
<comment type="subcellular location">
    <subcellularLocation>
        <location evidence="1">Nucleus</location>
    </subcellularLocation>
</comment>
<evidence type="ECO:0000256" key="8">
    <source>
        <dbReference type="SAM" id="MobiDB-lite"/>
    </source>
</evidence>
<sequence>MSSKHDYSILNRASIGYDYLHTNSTTHEFLFGAIAELVDNARDAAASKLSIETDVPENSLSFLDDGCGMDSQEVLSIINFGHSVKRMNPLMVGQYGNGLKSGAMRIGKDFMLLTKKEGLLTCLLLSRTFHEQNNIKEVIVPTPSFLDDREPYYENEQQLIKHELEMKIIFEYSPFKNIDQLFEQFSRITGQHGTLVICYNLRRIENGAFELDFTSTSNDIRMSEQVPYREEEHNSLRAYLAVLYSNPRMRVILRGEKVDTTRILSTLDKTRKYRYMATNMKACAEKELQSCEKKVVEMRDCLRQRKSEIASYKVQYEMSMTNSDVRVRYRILAKAVEDTAQMLKEAEERLKALQKTKGRPNPLTIYFGLNIHHRDRYGCLIYNNGRLIRIYDKVSHQKDRNDNLLKYLGVVAVVDVPSSVLEPTHNKQSFENKREYMNLLRAINEHMQQYWDDIGLQAYPGGIANFWKCFGYESPAWDSVASDKPVYLYKRYGNVGFSVQCDTCLKWRHLDFNVDLLNNGVPKNWTCQMHPNSMFSNCLKKEELPNIPEGRLRRLSDHPPVVINNRKKSNATNGKMPANGRNELRRRPRSPTPPPQPPLLAPSSAAQPVRRSLRPHKPLPRSPQESSGSDDEPPKKMPSRNAFLSKKAHASFDSPVQSARARLKAMNRNQILSRVTQPVRATKNQQENVIKDLDATVVSLDISSEIGVIEQKSEKIRPEGGMKVAANDEQNEISAVSINPVLPSGSSLPSSVEELSAVEDSLDETVGKTGGDLCLSTAVEMERMELCVKLKAMLRYFQPESYDFLKSIDEMSVSELLGLDLTAYFNAYHDGLVSLISEQVMEKLRERSTNIVRLLRWAYSEEADRINESNVFEKVDEFVKMI</sequence>
<dbReference type="PANTHER" id="PTHR23337:SF3">
    <property type="entry name" value="MORC FAMILY CW-TYPE ZINC FINGER 2"/>
    <property type="match status" value="1"/>
</dbReference>
<dbReference type="Pfam" id="PF17942">
    <property type="entry name" value="Morc6_S5"/>
    <property type="match status" value="2"/>
</dbReference>
<name>A0ABD6E607_9BILA</name>
<keyword evidence="3" id="KW-0863">Zinc-finger</keyword>
<organism evidence="10 11">
    <name type="scientific">Gnathostoma spinigerum</name>
    <dbReference type="NCBI Taxonomy" id="75299"/>
    <lineage>
        <taxon>Eukaryota</taxon>
        <taxon>Metazoa</taxon>
        <taxon>Ecdysozoa</taxon>
        <taxon>Nematoda</taxon>
        <taxon>Chromadorea</taxon>
        <taxon>Rhabditida</taxon>
        <taxon>Spirurina</taxon>
        <taxon>Gnathostomatomorpha</taxon>
        <taxon>Gnathostomatoidea</taxon>
        <taxon>Gnathostomatidae</taxon>
        <taxon>Gnathostoma</taxon>
    </lineage>
</organism>
<feature type="coiled-coil region" evidence="7">
    <location>
        <begin position="329"/>
        <end position="356"/>
    </location>
</feature>
<feature type="compositionally biased region" description="Pro residues" evidence="8">
    <location>
        <begin position="590"/>
        <end position="600"/>
    </location>
</feature>
<dbReference type="InterPro" id="IPR036890">
    <property type="entry name" value="HATPase_C_sf"/>
</dbReference>
<dbReference type="SUPFAM" id="SSF55874">
    <property type="entry name" value="ATPase domain of HSP90 chaperone/DNA topoisomerase II/histidine kinase"/>
    <property type="match status" value="1"/>
</dbReference>
<feature type="region of interest" description="Disordered" evidence="8">
    <location>
        <begin position="550"/>
        <end position="639"/>
    </location>
</feature>
<evidence type="ECO:0000256" key="4">
    <source>
        <dbReference type="ARBA" id="ARBA00022833"/>
    </source>
</evidence>
<proteinExistence type="predicted"/>